<reference evidence="2 3" key="1">
    <citation type="submission" date="2022-09" db="EMBL/GenBank/DDBJ databases">
        <authorList>
            <person name="Palmer J.M."/>
        </authorList>
    </citation>
    <scope>NUCLEOTIDE SEQUENCE [LARGE SCALE GENOMIC DNA]</scope>
    <source>
        <strain evidence="2 3">DSM 7382</strain>
    </source>
</reference>
<name>A0AAW0GA06_9APHY</name>
<gene>
    <name evidence="2" type="ORF">QCA50_009184</name>
</gene>
<dbReference type="AlphaFoldDB" id="A0AAW0GA06"/>
<sequence>MAKKSFTSDHQKQSFTSISHPLPRIADAVENLSLDEDDDICPVCESECTCRNKSITTPTTTVHTTTTPISLFTPSPSSITPAIQNAHTHPLKIKLTLPPHLKSRRLPPETGGNVASQIPPRRRGRPSKAAAACSRCCITDSGFR</sequence>
<protein>
    <submittedName>
        <fullName evidence="2">Uncharacterized protein</fullName>
    </submittedName>
</protein>
<keyword evidence="3" id="KW-1185">Reference proteome</keyword>
<evidence type="ECO:0000313" key="2">
    <source>
        <dbReference type="EMBL" id="KAK7687965.1"/>
    </source>
</evidence>
<feature type="region of interest" description="Disordered" evidence="1">
    <location>
        <begin position="103"/>
        <end position="127"/>
    </location>
</feature>
<proteinExistence type="predicted"/>
<evidence type="ECO:0000313" key="3">
    <source>
        <dbReference type="Proteomes" id="UP001385951"/>
    </source>
</evidence>
<accession>A0AAW0GA06</accession>
<comment type="caution">
    <text evidence="2">The sequence shown here is derived from an EMBL/GenBank/DDBJ whole genome shotgun (WGS) entry which is preliminary data.</text>
</comment>
<dbReference type="EMBL" id="JASBNA010000012">
    <property type="protein sequence ID" value="KAK7687965.1"/>
    <property type="molecule type" value="Genomic_DNA"/>
</dbReference>
<evidence type="ECO:0000256" key="1">
    <source>
        <dbReference type="SAM" id="MobiDB-lite"/>
    </source>
</evidence>
<organism evidence="2 3">
    <name type="scientific">Cerrena zonata</name>
    <dbReference type="NCBI Taxonomy" id="2478898"/>
    <lineage>
        <taxon>Eukaryota</taxon>
        <taxon>Fungi</taxon>
        <taxon>Dikarya</taxon>
        <taxon>Basidiomycota</taxon>
        <taxon>Agaricomycotina</taxon>
        <taxon>Agaricomycetes</taxon>
        <taxon>Polyporales</taxon>
        <taxon>Cerrenaceae</taxon>
        <taxon>Cerrena</taxon>
    </lineage>
</organism>
<dbReference type="Proteomes" id="UP001385951">
    <property type="component" value="Unassembled WGS sequence"/>
</dbReference>